<dbReference type="Pfam" id="PF00232">
    <property type="entry name" value="Glyco_hydro_1"/>
    <property type="match status" value="1"/>
</dbReference>
<protein>
    <recommendedName>
        <fullName evidence="3 9">Beta-glucosidase</fullName>
        <ecNumber evidence="3 9">3.2.1.21</ecNumber>
    </recommendedName>
</protein>
<dbReference type="EC" id="3.2.1.21" evidence="3 9"/>
<evidence type="ECO:0000256" key="8">
    <source>
        <dbReference type="ARBA" id="ARBA00023326"/>
    </source>
</evidence>
<evidence type="ECO:0000313" key="10">
    <source>
        <dbReference type="EMBL" id="GAA1910510.1"/>
    </source>
</evidence>
<dbReference type="RefSeq" id="WP_344260667.1">
    <property type="nucleotide sequence ID" value="NZ_BAAAMJ010000016.1"/>
</dbReference>
<dbReference type="EMBL" id="BAAAMJ010000016">
    <property type="protein sequence ID" value="GAA1910510.1"/>
    <property type="molecule type" value="Genomic_DNA"/>
</dbReference>
<comment type="similarity">
    <text evidence="2 9">Belongs to the glycosyl hydrolase 1 family.</text>
</comment>
<dbReference type="Proteomes" id="UP001501303">
    <property type="component" value="Unassembled WGS sequence"/>
</dbReference>
<evidence type="ECO:0000256" key="1">
    <source>
        <dbReference type="ARBA" id="ARBA00000448"/>
    </source>
</evidence>
<keyword evidence="8" id="KW-0624">Polysaccharide degradation</keyword>
<dbReference type="InterPro" id="IPR017853">
    <property type="entry name" value="GH"/>
</dbReference>
<name>A0ABN2P291_9ACTN</name>
<gene>
    <name evidence="10" type="ORF">GCM10009716_20450</name>
</gene>
<evidence type="ECO:0000256" key="4">
    <source>
        <dbReference type="ARBA" id="ARBA00022801"/>
    </source>
</evidence>
<keyword evidence="4 9" id="KW-0378">Hydrolase</keyword>
<accession>A0ABN2P291</accession>
<evidence type="ECO:0000256" key="9">
    <source>
        <dbReference type="RuleBase" id="RU361175"/>
    </source>
</evidence>
<keyword evidence="11" id="KW-1185">Reference proteome</keyword>
<proteinExistence type="inferred from homology"/>
<evidence type="ECO:0000313" key="11">
    <source>
        <dbReference type="Proteomes" id="UP001501303"/>
    </source>
</evidence>
<dbReference type="InterPro" id="IPR033132">
    <property type="entry name" value="GH_1_N_CS"/>
</dbReference>
<comment type="caution">
    <text evidence="10">The sequence shown here is derived from an EMBL/GenBank/DDBJ whole genome shotgun (WGS) entry which is preliminary data.</text>
</comment>
<keyword evidence="5" id="KW-0136">Cellulose degradation</keyword>
<dbReference type="SUPFAM" id="SSF51445">
    <property type="entry name" value="(Trans)glycosidases"/>
    <property type="match status" value="1"/>
</dbReference>
<keyword evidence="6" id="KW-0119">Carbohydrate metabolism</keyword>
<dbReference type="PANTHER" id="PTHR10353">
    <property type="entry name" value="GLYCOSYL HYDROLASE"/>
    <property type="match status" value="1"/>
</dbReference>
<dbReference type="Gene3D" id="3.20.20.80">
    <property type="entry name" value="Glycosidases"/>
    <property type="match status" value="1"/>
</dbReference>
<evidence type="ECO:0000256" key="5">
    <source>
        <dbReference type="ARBA" id="ARBA00023001"/>
    </source>
</evidence>
<dbReference type="InterPro" id="IPR017736">
    <property type="entry name" value="Glyco_hydro_1_beta-glucosidase"/>
</dbReference>
<dbReference type="NCBIfam" id="TIGR03356">
    <property type="entry name" value="BGL"/>
    <property type="match status" value="1"/>
</dbReference>
<evidence type="ECO:0000256" key="2">
    <source>
        <dbReference type="ARBA" id="ARBA00010838"/>
    </source>
</evidence>
<dbReference type="PANTHER" id="PTHR10353:SF36">
    <property type="entry name" value="LP05116P"/>
    <property type="match status" value="1"/>
</dbReference>
<evidence type="ECO:0000256" key="7">
    <source>
        <dbReference type="ARBA" id="ARBA00023295"/>
    </source>
</evidence>
<dbReference type="PRINTS" id="PR00131">
    <property type="entry name" value="GLHYDRLASE1"/>
</dbReference>
<comment type="catalytic activity">
    <reaction evidence="1 9">
        <text>Hydrolysis of terminal, non-reducing beta-D-glucosyl residues with release of beta-D-glucose.</text>
        <dbReference type="EC" id="3.2.1.21"/>
    </reaction>
</comment>
<keyword evidence="7 9" id="KW-0326">Glycosidase</keyword>
<dbReference type="InterPro" id="IPR001360">
    <property type="entry name" value="Glyco_hydro_1"/>
</dbReference>
<sequence length="469" mass="51949">MSNHPRFPRDFFFGAATAAYQIEGAHDADGRGPSIWDTYCRTPGKVAGGHSGDVACDHYHRYPEDVALLRDLGVDSYRFSIAWPRIQPTGRGPANAAGLDFYDRLVDTLLAAGISPAATLYHWDLPQALETPDGSAGPEGWRIRETARRFADYTALVAGRLGDRVERWITLNEPFCTAFVGHAVGRHAPGTREGRGALAVAHHLLLGHGLAVAALRAAGARQVGITLNPDRLLAASDSPADLAALRRAETLHNEVWLDPLFAGRYPKGERETWGPLADGPWRREGDLAVIGARLDFTGVNYYRPITVSAAPHEEADPEARTAVDIGVRESWQEDVRRTTMGWPVVPHALTDLLVDLDRRYPSMPPVIITENGSAEPDTVAADGRVHDTDRVTYLRDHLRALADAIDAGVDVRGYYVWSLLDNFEWAFGYDRRFGIVRVDYDTLERLPKDSYHWYRDFLATHRAGRADDS</sequence>
<dbReference type="PROSITE" id="PS00653">
    <property type="entry name" value="GLYCOSYL_HYDROL_F1_2"/>
    <property type="match status" value="1"/>
</dbReference>
<evidence type="ECO:0000256" key="6">
    <source>
        <dbReference type="ARBA" id="ARBA00023277"/>
    </source>
</evidence>
<organism evidence="10 11">
    <name type="scientific">Streptomyces sodiiphilus</name>
    <dbReference type="NCBI Taxonomy" id="226217"/>
    <lineage>
        <taxon>Bacteria</taxon>
        <taxon>Bacillati</taxon>
        <taxon>Actinomycetota</taxon>
        <taxon>Actinomycetes</taxon>
        <taxon>Kitasatosporales</taxon>
        <taxon>Streptomycetaceae</taxon>
        <taxon>Streptomyces</taxon>
    </lineage>
</organism>
<reference evidence="10 11" key="1">
    <citation type="journal article" date="2019" name="Int. J. Syst. Evol. Microbiol.">
        <title>The Global Catalogue of Microorganisms (GCM) 10K type strain sequencing project: providing services to taxonomists for standard genome sequencing and annotation.</title>
        <authorList>
            <consortium name="The Broad Institute Genomics Platform"/>
            <consortium name="The Broad Institute Genome Sequencing Center for Infectious Disease"/>
            <person name="Wu L."/>
            <person name="Ma J."/>
        </authorList>
    </citation>
    <scope>NUCLEOTIDE SEQUENCE [LARGE SCALE GENOMIC DNA]</scope>
    <source>
        <strain evidence="10 11">JCM 13581</strain>
    </source>
</reference>
<evidence type="ECO:0000256" key="3">
    <source>
        <dbReference type="ARBA" id="ARBA00012744"/>
    </source>
</evidence>